<dbReference type="Pfam" id="PF07859">
    <property type="entry name" value="Abhydrolase_3"/>
    <property type="match status" value="1"/>
</dbReference>
<accession>A0ABY4QYA9</accession>
<feature type="active site" evidence="3">
    <location>
        <position position="145"/>
    </location>
</feature>
<sequence length="294" mass="31276">MRPMLPFPIAAVVTALGERPGLIRPFPIGVKRRWLDLASSALPFPSGTVIRRVELAGRPGYRVSVGATERPRAIVHLHGGGFVVGSPYAYRSAAAFLAEAAGAVVYLPDYRLAPEHRYPAALDDAVAAIQQVSALHEAVGVSGDSAGGGLAVSATRRLLDGGRDIVCALALASPWVDPMALSEGRKRDLIISEGFGRWAAMQYIGSADPADPGVAPLHGRLGDLPPTLVHVCRTEVLHPQVVHFVQRLRAEGVDVALTEQRLWHAGMAQAGLVAEARDAVTELGEFLRKHAVVR</sequence>
<dbReference type="InterPro" id="IPR033140">
    <property type="entry name" value="Lipase_GDXG_put_SER_AS"/>
</dbReference>
<dbReference type="PANTHER" id="PTHR48081:SF8">
    <property type="entry name" value="ALPHA_BETA HYDROLASE FOLD-3 DOMAIN-CONTAINING PROTEIN-RELATED"/>
    <property type="match status" value="1"/>
</dbReference>
<dbReference type="InterPro" id="IPR013094">
    <property type="entry name" value="AB_hydrolase_3"/>
</dbReference>
<reference evidence="5" key="1">
    <citation type="journal article" date="2018" name="Int. J. Syst. Evol. Microbiol.">
        <title>Jatrophihabitans telluris sp. nov., isolated from sediment soil of lava forest wetlands and the emended description of the genus Jatrophihabitans.</title>
        <authorList>
            <person name="Lee K.C."/>
            <person name="Suh M.K."/>
            <person name="Eom M.K."/>
            <person name="Kim K.K."/>
            <person name="Kim J.S."/>
            <person name="Kim D.S."/>
            <person name="Ko S.H."/>
            <person name="Shin Y.K."/>
            <person name="Lee J.S."/>
        </authorList>
    </citation>
    <scope>NUCLEOTIDE SEQUENCE</scope>
    <source>
        <strain evidence="5">N237</strain>
    </source>
</reference>
<evidence type="ECO:0000256" key="3">
    <source>
        <dbReference type="PROSITE-ProRule" id="PRU10038"/>
    </source>
</evidence>
<dbReference type="Proteomes" id="UP001056336">
    <property type="component" value="Chromosome"/>
</dbReference>
<evidence type="ECO:0000256" key="2">
    <source>
        <dbReference type="ARBA" id="ARBA00022801"/>
    </source>
</evidence>
<dbReference type="EMBL" id="CP097332">
    <property type="protein sequence ID" value="UQX88508.1"/>
    <property type="molecule type" value="Genomic_DNA"/>
</dbReference>
<evidence type="ECO:0000259" key="4">
    <source>
        <dbReference type="Pfam" id="PF07859"/>
    </source>
</evidence>
<dbReference type="PROSITE" id="PS01174">
    <property type="entry name" value="LIPASE_GDXG_SER"/>
    <property type="match status" value="1"/>
</dbReference>
<proteinExistence type="inferred from homology"/>
<dbReference type="Gene3D" id="3.40.50.1820">
    <property type="entry name" value="alpha/beta hydrolase"/>
    <property type="match status" value="1"/>
</dbReference>
<dbReference type="InterPro" id="IPR050300">
    <property type="entry name" value="GDXG_lipolytic_enzyme"/>
</dbReference>
<evidence type="ECO:0000313" key="6">
    <source>
        <dbReference type="Proteomes" id="UP001056336"/>
    </source>
</evidence>
<protein>
    <submittedName>
        <fullName evidence="5">Alpha/beta hydrolase</fullName>
    </submittedName>
</protein>
<gene>
    <name evidence="5" type="ORF">M6D93_00540</name>
</gene>
<organism evidence="5 6">
    <name type="scientific">Jatrophihabitans telluris</name>
    <dbReference type="NCBI Taxonomy" id="2038343"/>
    <lineage>
        <taxon>Bacteria</taxon>
        <taxon>Bacillati</taxon>
        <taxon>Actinomycetota</taxon>
        <taxon>Actinomycetes</taxon>
        <taxon>Jatrophihabitantales</taxon>
        <taxon>Jatrophihabitantaceae</taxon>
        <taxon>Jatrophihabitans</taxon>
    </lineage>
</organism>
<reference evidence="5" key="2">
    <citation type="submission" date="2022-05" db="EMBL/GenBank/DDBJ databases">
        <authorList>
            <person name="Kim J.-S."/>
            <person name="Lee K."/>
            <person name="Suh M."/>
            <person name="Eom M."/>
            <person name="Kim J.-S."/>
            <person name="Kim D.-S."/>
            <person name="Ko S.-H."/>
            <person name="Shin Y."/>
            <person name="Lee J.-S."/>
        </authorList>
    </citation>
    <scope>NUCLEOTIDE SEQUENCE</scope>
    <source>
        <strain evidence="5">N237</strain>
    </source>
</reference>
<dbReference type="RefSeq" id="WP_249772076.1">
    <property type="nucleotide sequence ID" value="NZ_CP097332.1"/>
</dbReference>
<dbReference type="PROSITE" id="PS01173">
    <property type="entry name" value="LIPASE_GDXG_HIS"/>
    <property type="match status" value="1"/>
</dbReference>
<name>A0ABY4QYA9_9ACTN</name>
<dbReference type="SUPFAM" id="SSF53474">
    <property type="entry name" value="alpha/beta-Hydrolases"/>
    <property type="match status" value="1"/>
</dbReference>
<keyword evidence="2 5" id="KW-0378">Hydrolase</keyword>
<dbReference type="InterPro" id="IPR029058">
    <property type="entry name" value="AB_hydrolase_fold"/>
</dbReference>
<dbReference type="GO" id="GO:0016787">
    <property type="term" value="F:hydrolase activity"/>
    <property type="evidence" value="ECO:0007669"/>
    <property type="project" value="UniProtKB-KW"/>
</dbReference>
<dbReference type="InterPro" id="IPR002168">
    <property type="entry name" value="Lipase_GDXG_HIS_AS"/>
</dbReference>
<feature type="domain" description="Alpha/beta hydrolase fold-3" evidence="4">
    <location>
        <begin position="74"/>
        <end position="259"/>
    </location>
</feature>
<evidence type="ECO:0000313" key="5">
    <source>
        <dbReference type="EMBL" id="UQX88508.1"/>
    </source>
</evidence>
<evidence type="ECO:0000256" key="1">
    <source>
        <dbReference type="ARBA" id="ARBA00010515"/>
    </source>
</evidence>
<dbReference type="PANTHER" id="PTHR48081">
    <property type="entry name" value="AB HYDROLASE SUPERFAMILY PROTEIN C4A8.06C"/>
    <property type="match status" value="1"/>
</dbReference>
<keyword evidence="6" id="KW-1185">Reference proteome</keyword>
<comment type="similarity">
    <text evidence="1">Belongs to the 'GDXG' lipolytic enzyme family.</text>
</comment>